<feature type="region of interest" description="Disordered" evidence="1">
    <location>
        <begin position="228"/>
        <end position="249"/>
    </location>
</feature>
<feature type="compositionally biased region" description="Basic and acidic residues" evidence="1">
    <location>
        <begin position="233"/>
        <end position="249"/>
    </location>
</feature>
<protein>
    <submittedName>
        <fullName evidence="2">Uncharacterized protein</fullName>
    </submittedName>
</protein>
<sequence length="311" mass="32321">MAAWSFLKRLSKVCSAIRSRTVLPLPIQSLWLSDMSDRPSARCLSFSSSGRLPCSPGPGAARTPGRPICPTGRPFSGCMAGMPPFTSGTRLGGTALVLRGFGLWRLSSGGSSGFGNPFGSERPLACLPPGGAVGQRVAVQRLRRAGARVPHRVVKLLPGVVVVVVGLPRARGAPVLEAVGSLELPRGLDHKLDPVRPLVVDTSAANGLGKIPDHGPRHAGQVAQVAGLPPGGGDRRGGHGATAERKTAESHRPEFIVVVSFASARASVSEARAYNSARSLNSTVPSTHDVTEPTANHRIPLVVAKQSADPL</sequence>
<gene>
    <name evidence="2" type="ORF">EYF80_048765</name>
</gene>
<reference evidence="2 3" key="1">
    <citation type="submission" date="2019-03" db="EMBL/GenBank/DDBJ databases">
        <title>First draft genome of Liparis tanakae, snailfish: a comprehensive survey of snailfish specific genes.</title>
        <authorList>
            <person name="Kim W."/>
            <person name="Song I."/>
            <person name="Jeong J.-H."/>
            <person name="Kim D."/>
            <person name="Kim S."/>
            <person name="Ryu S."/>
            <person name="Song J.Y."/>
            <person name="Lee S.K."/>
        </authorList>
    </citation>
    <scope>NUCLEOTIDE SEQUENCE [LARGE SCALE GENOMIC DNA]</scope>
    <source>
        <tissue evidence="2">Muscle</tissue>
    </source>
</reference>
<evidence type="ECO:0000256" key="1">
    <source>
        <dbReference type="SAM" id="MobiDB-lite"/>
    </source>
</evidence>
<dbReference type="Proteomes" id="UP000314294">
    <property type="component" value="Unassembled WGS sequence"/>
</dbReference>
<evidence type="ECO:0000313" key="3">
    <source>
        <dbReference type="Proteomes" id="UP000314294"/>
    </source>
</evidence>
<dbReference type="EMBL" id="SRLO01001138">
    <property type="protein sequence ID" value="TNN41054.1"/>
    <property type="molecule type" value="Genomic_DNA"/>
</dbReference>
<organism evidence="2 3">
    <name type="scientific">Liparis tanakae</name>
    <name type="common">Tanaka's snailfish</name>
    <dbReference type="NCBI Taxonomy" id="230148"/>
    <lineage>
        <taxon>Eukaryota</taxon>
        <taxon>Metazoa</taxon>
        <taxon>Chordata</taxon>
        <taxon>Craniata</taxon>
        <taxon>Vertebrata</taxon>
        <taxon>Euteleostomi</taxon>
        <taxon>Actinopterygii</taxon>
        <taxon>Neopterygii</taxon>
        <taxon>Teleostei</taxon>
        <taxon>Neoteleostei</taxon>
        <taxon>Acanthomorphata</taxon>
        <taxon>Eupercaria</taxon>
        <taxon>Perciformes</taxon>
        <taxon>Cottioidei</taxon>
        <taxon>Cottales</taxon>
        <taxon>Liparidae</taxon>
        <taxon>Liparis</taxon>
    </lineage>
</organism>
<proteinExistence type="predicted"/>
<comment type="caution">
    <text evidence="2">The sequence shown here is derived from an EMBL/GenBank/DDBJ whole genome shotgun (WGS) entry which is preliminary data.</text>
</comment>
<name>A0A4Z2FJU9_9TELE</name>
<evidence type="ECO:0000313" key="2">
    <source>
        <dbReference type="EMBL" id="TNN41054.1"/>
    </source>
</evidence>
<dbReference type="AlphaFoldDB" id="A0A4Z2FJU9"/>
<accession>A0A4Z2FJU9</accession>
<keyword evidence="3" id="KW-1185">Reference proteome</keyword>